<comment type="similarity">
    <text evidence="1">Belongs to the class IV-like SAM-binding methyltransferase superfamily. RNA methyltransferase TrmH family.</text>
</comment>
<dbReference type="InterPro" id="IPR029064">
    <property type="entry name" value="Ribosomal_eL30-like_sf"/>
</dbReference>
<proteinExistence type="inferred from homology"/>
<evidence type="ECO:0000313" key="5">
    <source>
        <dbReference type="EMBL" id="MBP2032866.1"/>
    </source>
</evidence>
<dbReference type="SMART" id="SM00967">
    <property type="entry name" value="SpoU_sub_bind"/>
    <property type="match status" value="1"/>
</dbReference>
<evidence type="ECO:0000259" key="4">
    <source>
        <dbReference type="SMART" id="SM00967"/>
    </source>
</evidence>
<reference evidence="5 6" key="1">
    <citation type="submission" date="2021-03" db="EMBL/GenBank/DDBJ databases">
        <title>Genomic Encyclopedia of Type Strains, Phase IV (KMG-IV): sequencing the most valuable type-strain genomes for metagenomic binning, comparative biology and taxonomic classification.</title>
        <authorList>
            <person name="Goeker M."/>
        </authorList>
    </citation>
    <scope>NUCLEOTIDE SEQUENCE [LARGE SCALE GENOMIC DNA]</scope>
    <source>
        <strain evidence="5 6">DSM 28783</strain>
    </source>
</reference>
<dbReference type="Pfam" id="PF22435">
    <property type="entry name" value="MRM3-like_sub_bind"/>
    <property type="match status" value="1"/>
</dbReference>
<keyword evidence="3" id="KW-0808">Transferase</keyword>
<evidence type="ECO:0000313" key="6">
    <source>
        <dbReference type="Proteomes" id="UP001519307"/>
    </source>
</evidence>
<dbReference type="GO" id="GO:0032259">
    <property type="term" value="P:methylation"/>
    <property type="evidence" value="ECO:0007669"/>
    <property type="project" value="UniProtKB-KW"/>
</dbReference>
<dbReference type="Proteomes" id="UP001519307">
    <property type="component" value="Unassembled WGS sequence"/>
</dbReference>
<dbReference type="SUPFAM" id="SSF75217">
    <property type="entry name" value="alpha/beta knot"/>
    <property type="match status" value="1"/>
</dbReference>
<evidence type="ECO:0000256" key="2">
    <source>
        <dbReference type="ARBA" id="ARBA00022603"/>
    </source>
</evidence>
<dbReference type="InterPro" id="IPR013123">
    <property type="entry name" value="SpoU_subst-bd"/>
</dbReference>
<keyword evidence="2 5" id="KW-0489">Methyltransferase</keyword>
<protein>
    <submittedName>
        <fullName evidence="5">TrmH family RNA methyltransferase</fullName>
    </submittedName>
</protein>
<dbReference type="CDD" id="cd18095">
    <property type="entry name" value="SpoU-like_rRNA-MTase"/>
    <property type="match status" value="1"/>
</dbReference>
<dbReference type="InterPro" id="IPR029026">
    <property type="entry name" value="tRNA_m1G_MTases_N"/>
</dbReference>
<dbReference type="Gene3D" id="3.40.1280.10">
    <property type="match status" value="1"/>
</dbReference>
<evidence type="ECO:0000256" key="1">
    <source>
        <dbReference type="ARBA" id="ARBA00007228"/>
    </source>
</evidence>
<gene>
    <name evidence="5" type="ORF">J2Z42_001540</name>
</gene>
<comment type="caution">
    <text evidence="5">The sequence shown here is derived from an EMBL/GenBank/DDBJ whole genome shotgun (WGS) entry which is preliminary data.</text>
</comment>
<dbReference type="GO" id="GO:0008168">
    <property type="term" value="F:methyltransferase activity"/>
    <property type="evidence" value="ECO:0007669"/>
    <property type="project" value="UniProtKB-KW"/>
</dbReference>
<evidence type="ECO:0000256" key="3">
    <source>
        <dbReference type="ARBA" id="ARBA00022679"/>
    </source>
</evidence>
<dbReference type="Pfam" id="PF00588">
    <property type="entry name" value="SpoU_methylase"/>
    <property type="match status" value="1"/>
</dbReference>
<dbReference type="RefSeq" id="WP_209702022.1">
    <property type="nucleotide sequence ID" value="NZ_JAGGLM010000007.1"/>
</dbReference>
<dbReference type="InterPro" id="IPR051259">
    <property type="entry name" value="rRNA_Methyltransferase"/>
</dbReference>
<dbReference type="PANTHER" id="PTHR43191:SF2">
    <property type="entry name" value="RRNA METHYLTRANSFERASE 3, MITOCHONDRIAL"/>
    <property type="match status" value="1"/>
</dbReference>
<dbReference type="InterPro" id="IPR053888">
    <property type="entry name" value="MRM3-like_sub_bind"/>
</dbReference>
<accession>A0ABS4KS52</accession>
<dbReference type="EMBL" id="JAGGLM010000007">
    <property type="protein sequence ID" value="MBP2032866.1"/>
    <property type="molecule type" value="Genomic_DNA"/>
</dbReference>
<dbReference type="InterPro" id="IPR029028">
    <property type="entry name" value="Alpha/beta_knot_MTases"/>
</dbReference>
<dbReference type="SUPFAM" id="SSF55315">
    <property type="entry name" value="L30e-like"/>
    <property type="match status" value="1"/>
</dbReference>
<dbReference type="PANTHER" id="PTHR43191">
    <property type="entry name" value="RRNA METHYLTRANSFERASE 3"/>
    <property type="match status" value="1"/>
</dbReference>
<dbReference type="InterPro" id="IPR001537">
    <property type="entry name" value="SpoU_MeTrfase"/>
</dbReference>
<keyword evidence="6" id="KW-1185">Reference proteome</keyword>
<organism evidence="5 6">
    <name type="scientific">Clostridium algifaecis</name>
    <dbReference type="NCBI Taxonomy" id="1472040"/>
    <lineage>
        <taxon>Bacteria</taxon>
        <taxon>Bacillati</taxon>
        <taxon>Bacillota</taxon>
        <taxon>Clostridia</taxon>
        <taxon>Eubacteriales</taxon>
        <taxon>Clostridiaceae</taxon>
        <taxon>Clostridium</taxon>
    </lineage>
</organism>
<dbReference type="Gene3D" id="3.30.1330.30">
    <property type="match status" value="1"/>
</dbReference>
<feature type="domain" description="RNA 2-O ribose methyltransferase substrate binding" evidence="4">
    <location>
        <begin position="31"/>
        <end position="108"/>
    </location>
</feature>
<name>A0ABS4KS52_9CLOT</name>
<sequence length="261" mass="29378">MNLIESKSNTHIKEVRKLKDRKYRNGKHEFLIEGFRFLEEALKSEFEISMIFIRSSSVEKWEKYKEKHKIKENVCSEAYDVEDSIFKTISDTDNSQGVIAVVHDKKLDIQCRNGFYILADKIQDPGNMGTIIRSAHASGALGVIITKGTVDVYNQKTLRATMGSIFHVPIIYDDNLENTIMLKKSGFKIAASMLETELNFYNAEFNDKTILAVGNEGNGLSDEIKDIADIKVRIPMPGGAESLNASVAASIMMFELVRRGL</sequence>